<feature type="coiled-coil region" evidence="1">
    <location>
        <begin position="1292"/>
        <end position="1319"/>
    </location>
</feature>
<dbReference type="PROSITE" id="PS00028">
    <property type="entry name" value="ZINC_FINGER_C2H2_1"/>
    <property type="match status" value="1"/>
</dbReference>
<dbReference type="OrthoDB" id="2799352at2759"/>
<feature type="compositionally biased region" description="Low complexity" evidence="2">
    <location>
        <begin position="108"/>
        <end position="123"/>
    </location>
</feature>
<name>A0A067SFZ0_GALM3</name>
<feature type="region of interest" description="Disordered" evidence="2">
    <location>
        <begin position="97"/>
        <end position="130"/>
    </location>
</feature>
<organism evidence="4 5">
    <name type="scientific">Galerina marginata (strain CBS 339.88)</name>
    <dbReference type="NCBI Taxonomy" id="685588"/>
    <lineage>
        <taxon>Eukaryota</taxon>
        <taxon>Fungi</taxon>
        <taxon>Dikarya</taxon>
        <taxon>Basidiomycota</taxon>
        <taxon>Agaricomycotina</taxon>
        <taxon>Agaricomycetes</taxon>
        <taxon>Agaricomycetidae</taxon>
        <taxon>Agaricales</taxon>
        <taxon>Agaricineae</taxon>
        <taxon>Strophariaceae</taxon>
        <taxon>Galerina</taxon>
    </lineage>
</organism>
<reference evidence="5" key="1">
    <citation type="journal article" date="2014" name="Proc. Natl. Acad. Sci. U.S.A.">
        <title>Extensive sampling of basidiomycete genomes demonstrates inadequacy of the white-rot/brown-rot paradigm for wood decay fungi.</title>
        <authorList>
            <person name="Riley R."/>
            <person name="Salamov A.A."/>
            <person name="Brown D.W."/>
            <person name="Nagy L.G."/>
            <person name="Floudas D."/>
            <person name="Held B.W."/>
            <person name="Levasseur A."/>
            <person name="Lombard V."/>
            <person name="Morin E."/>
            <person name="Otillar R."/>
            <person name="Lindquist E.A."/>
            <person name="Sun H."/>
            <person name="LaButti K.M."/>
            <person name="Schmutz J."/>
            <person name="Jabbour D."/>
            <person name="Luo H."/>
            <person name="Baker S.E."/>
            <person name="Pisabarro A.G."/>
            <person name="Walton J.D."/>
            <person name="Blanchette R.A."/>
            <person name="Henrissat B."/>
            <person name="Martin F."/>
            <person name="Cullen D."/>
            <person name="Hibbett D.S."/>
            <person name="Grigoriev I.V."/>
        </authorList>
    </citation>
    <scope>NUCLEOTIDE SEQUENCE [LARGE SCALE GENOMIC DNA]</scope>
    <source>
        <strain evidence="5">CBS 339.88</strain>
    </source>
</reference>
<dbReference type="Pfam" id="PF12013">
    <property type="entry name" value="OrsD"/>
    <property type="match status" value="1"/>
</dbReference>
<feature type="compositionally biased region" description="Polar residues" evidence="2">
    <location>
        <begin position="175"/>
        <end position="185"/>
    </location>
</feature>
<feature type="region of interest" description="Disordered" evidence="2">
    <location>
        <begin position="162"/>
        <end position="185"/>
    </location>
</feature>
<feature type="compositionally biased region" description="Acidic residues" evidence="2">
    <location>
        <begin position="325"/>
        <end position="345"/>
    </location>
</feature>
<proteinExistence type="predicted"/>
<dbReference type="EMBL" id="KL142421">
    <property type="protein sequence ID" value="KDR66654.1"/>
    <property type="molecule type" value="Genomic_DNA"/>
</dbReference>
<gene>
    <name evidence="4" type="ORF">GALMADRAFT_147700</name>
</gene>
<dbReference type="STRING" id="685588.A0A067SFZ0"/>
<dbReference type="InterPro" id="IPR013087">
    <property type="entry name" value="Znf_C2H2_type"/>
</dbReference>
<evidence type="ECO:0000256" key="1">
    <source>
        <dbReference type="SAM" id="Coils"/>
    </source>
</evidence>
<dbReference type="HOGENOM" id="CLU_257112_0_0_1"/>
<keyword evidence="1" id="KW-0175">Coiled coil</keyword>
<accession>A0A067SFZ0</accession>
<feature type="domain" description="C2H2-type" evidence="3">
    <location>
        <begin position="63"/>
        <end position="86"/>
    </location>
</feature>
<dbReference type="Proteomes" id="UP000027222">
    <property type="component" value="Unassembled WGS sequence"/>
</dbReference>
<feature type="compositionally biased region" description="Acidic residues" evidence="2">
    <location>
        <begin position="355"/>
        <end position="372"/>
    </location>
</feature>
<sequence length="1359" mass="152341">MPSKILCTVPECIYSCLRNKPKDLETHIRNCHYLHITIGFFEGDDEYDTTHITRRSSREEITCPHPSCDVTFVDIRRVVTHYKNAHNALENFKMKCSTSNVPRSPEHSPSVSQQSAHVSQSVVETPLQNDASRTQWAPFASQAQSAVTTPLAHQAQLTTTTPLQNQTPHPFLSPSAFSTAPVLSTPPVSHSPAGSLFSSCSSGGHSLFSDHSPPFHQPTIAHIPLFSSLRSPRSLNSLPENFAVESHSLPPTQPSQSSPVFSPLLSPIHLTPVHQSSPSPSTFMYYTFAGGQQAPTIQPDLDGPISLQGRPTRSCAKKSYVESNAETDESDADESGEEIPMEIDAEGPTNPSDMDITEDDSQDGSQDDEDSEMLSVEIKKILEKAGLVYIHLNPVSAIACQDCTRAVFPKTALGHSKREHGLIVSRLEVRLFKEWVTPLLLAKKLAMKAVDIHYDKLPHSVLPFPGLLVQDGLGCAADSRCRFATTTEGMINQHWSTAHAGGHGREWERSQPIKMQTFFWSQKIWFRVCPHRASLLPHHPFSIYVKDFAPLVANCSAIGTPPLSTTEVPVLLKSTQWHDHLKSYTGNRKKIRDLLSLMDPPTRKAAKKTWLGKPLQEAVLRYYDTTLHQGLKAPDSIKRILGVDIQKGKKNPWNPLDKHGTRLRYARLLYVFSYAILSSLNGHQSGYSIPLTGTDRENAKHLKDVLILKGSVGSDQEGDVDDDGKDEDEQVEDDGEDMGVEGKEGNEDQEDDQADDLGGPINVEDDEESDDEDFISLVDHNENEASDRDAGPETFPTRTGQIFDIDEDGGAVDAFHRFIKPFLYPRKQEPSHTYDKWNHPIECLLAIRNLRPDGTFQEASDTTQIFAILHYHIRATSFYEGISNAKRGRFNGDLYKAVAHEIGQSRPEGDICAYNICEEYQRIATRLARAFNKPPTTRVSEDGMTISFRETALAVPAFRAGLRRCKLEAEELLRDICYGEDFGLGIPDHVPDDWANTERGYSWLNNAKFLPESLALLHKIMDDKNSKLAHVVGGARGKRTPELKLNKAAVKRILDKCDALNEKLALLATFTPALVPRITQFLEHKYANGTRPRTLFRDAKSLWLVVRRSKTESMIRREVFIPAKCPPEVTSLLQTYLVVVRPLEVELAYHLYGPHSVRQYREYLWMNDGARTIPKQMYTSVANFFSEYCDAPGVGVREYRQICVEISRLFLGSEADIRRDRSDLIDNMMNHSTEATEVQYANEVNQLPCMSSTLLHRYGAVSEAWWQVVGFLPNKPPLAPLAARRKAEREIVPTLKANIEGFQKQIEDLKKQVGLLTEREAGYKEAFRKLRNSQQQMESRLTDQFRQLMAAIAPGSSST</sequence>
<evidence type="ECO:0000259" key="3">
    <source>
        <dbReference type="PROSITE" id="PS00028"/>
    </source>
</evidence>
<evidence type="ECO:0000256" key="2">
    <source>
        <dbReference type="SAM" id="MobiDB-lite"/>
    </source>
</evidence>
<dbReference type="InterPro" id="IPR022698">
    <property type="entry name" value="OrsD"/>
</dbReference>
<evidence type="ECO:0000313" key="4">
    <source>
        <dbReference type="EMBL" id="KDR66654.1"/>
    </source>
</evidence>
<keyword evidence="5" id="KW-1185">Reference proteome</keyword>
<feature type="region of interest" description="Disordered" evidence="2">
    <location>
        <begin position="711"/>
        <end position="772"/>
    </location>
</feature>
<feature type="compositionally biased region" description="Acidic residues" evidence="2">
    <location>
        <begin position="763"/>
        <end position="772"/>
    </location>
</feature>
<protein>
    <recommendedName>
        <fullName evidence="3">C2H2-type domain-containing protein</fullName>
    </recommendedName>
</protein>
<feature type="compositionally biased region" description="Acidic residues" evidence="2">
    <location>
        <begin position="716"/>
        <end position="739"/>
    </location>
</feature>
<feature type="region of interest" description="Disordered" evidence="2">
    <location>
        <begin position="295"/>
        <end position="372"/>
    </location>
</feature>
<evidence type="ECO:0000313" key="5">
    <source>
        <dbReference type="Proteomes" id="UP000027222"/>
    </source>
</evidence>